<dbReference type="EMBL" id="JAUYZG010000018">
    <property type="protein sequence ID" value="KAK2880820.1"/>
    <property type="molecule type" value="Genomic_DNA"/>
</dbReference>
<gene>
    <name evidence="2" type="ORF">Q8A67_018088</name>
</gene>
<feature type="region of interest" description="Disordered" evidence="1">
    <location>
        <begin position="38"/>
        <end position="122"/>
    </location>
</feature>
<name>A0AA88PBE1_9TELE</name>
<feature type="compositionally biased region" description="Polar residues" evidence="1">
    <location>
        <begin position="60"/>
        <end position="78"/>
    </location>
</feature>
<sequence>MEAGGLSVDGALESDGWEGASLAAPCCDSLQMFSNNVYQPEPPAMDDTHLFPVKQGSRGHPSTHTPESSQTDCSSPSIQYGLGGRDTTHYHLHPTTAPTNPAPADLIKVGRPAVTSSELADP</sequence>
<proteinExistence type="predicted"/>
<accession>A0AA88PBE1</accession>
<organism evidence="2 3">
    <name type="scientific">Cirrhinus molitorella</name>
    <name type="common">mud carp</name>
    <dbReference type="NCBI Taxonomy" id="172907"/>
    <lineage>
        <taxon>Eukaryota</taxon>
        <taxon>Metazoa</taxon>
        <taxon>Chordata</taxon>
        <taxon>Craniata</taxon>
        <taxon>Vertebrata</taxon>
        <taxon>Euteleostomi</taxon>
        <taxon>Actinopterygii</taxon>
        <taxon>Neopterygii</taxon>
        <taxon>Teleostei</taxon>
        <taxon>Ostariophysi</taxon>
        <taxon>Cypriniformes</taxon>
        <taxon>Cyprinidae</taxon>
        <taxon>Labeoninae</taxon>
        <taxon>Labeonini</taxon>
        <taxon>Cirrhinus</taxon>
    </lineage>
</organism>
<dbReference type="Proteomes" id="UP001187343">
    <property type="component" value="Unassembled WGS sequence"/>
</dbReference>
<dbReference type="AlphaFoldDB" id="A0AA88PBE1"/>
<evidence type="ECO:0000256" key="1">
    <source>
        <dbReference type="SAM" id="MobiDB-lite"/>
    </source>
</evidence>
<reference evidence="2" key="1">
    <citation type="submission" date="2023-08" db="EMBL/GenBank/DDBJ databases">
        <title>Chromosome-level Genome Assembly of mud carp (Cirrhinus molitorella).</title>
        <authorList>
            <person name="Liu H."/>
        </authorList>
    </citation>
    <scope>NUCLEOTIDE SEQUENCE</scope>
    <source>
        <strain evidence="2">Prfri</strain>
        <tissue evidence="2">Muscle</tissue>
    </source>
</reference>
<feature type="compositionally biased region" description="Low complexity" evidence="1">
    <location>
        <begin position="94"/>
        <end position="104"/>
    </location>
</feature>
<keyword evidence="3" id="KW-1185">Reference proteome</keyword>
<evidence type="ECO:0000313" key="3">
    <source>
        <dbReference type="Proteomes" id="UP001187343"/>
    </source>
</evidence>
<comment type="caution">
    <text evidence="2">The sequence shown here is derived from an EMBL/GenBank/DDBJ whole genome shotgun (WGS) entry which is preliminary data.</text>
</comment>
<protein>
    <submittedName>
        <fullName evidence="2">Uncharacterized protein</fullName>
    </submittedName>
</protein>
<evidence type="ECO:0000313" key="2">
    <source>
        <dbReference type="EMBL" id="KAK2880820.1"/>
    </source>
</evidence>